<organism evidence="2 3">
    <name type="scientific">Cyanistes caeruleus</name>
    <name type="common">Eurasian blue tit</name>
    <name type="synonym">Parus caeruleus</name>
    <dbReference type="NCBI Taxonomy" id="156563"/>
    <lineage>
        <taxon>Eukaryota</taxon>
        <taxon>Metazoa</taxon>
        <taxon>Chordata</taxon>
        <taxon>Craniata</taxon>
        <taxon>Vertebrata</taxon>
        <taxon>Euteleostomi</taxon>
        <taxon>Archelosauria</taxon>
        <taxon>Archosauria</taxon>
        <taxon>Dinosauria</taxon>
        <taxon>Saurischia</taxon>
        <taxon>Theropoda</taxon>
        <taxon>Coelurosauria</taxon>
        <taxon>Aves</taxon>
        <taxon>Neognathae</taxon>
        <taxon>Neoaves</taxon>
        <taxon>Telluraves</taxon>
        <taxon>Australaves</taxon>
        <taxon>Passeriformes</taxon>
        <taxon>Paridae</taxon>
        <taxon>Cyanistes</taxon>
    </lineage>
</organism>
<dbReference type="GO" id="GO:0005886">
    <property type="term" value="C:plasma membrane"/>
    <property type="evidence" value="ECO:0007669"/>
    <property type="project" value="TreeGrafter"/>
</dbReference>
<accession>A0A8C0VDI3</accession>
<feature type="region of interest" description="Disordered" evidence="1">
    <location>
        <begin position="145"/>
        <end position="237"/>
    </location>
</feature>
<dbReference type="Proteomes" id="UP000694410">
    <property type="component" value="Unplaced"/>
</dbReference>
<protein>
    <submittedName>
        <fullName evidence="2">Uncharacterized protein</fullName>
    </submittedName>
</protein>
<dbReference type="AlphaFoldDB" id="A0A8C0VDI3"/>
<name>A0A8C0VDI3_CYACU</name>
<evidence type="ECO:0000313" key="2">
    <source>
        <dbReference type="Ensembl" id="ENSCCEP00000020006.1"/>
    </source>
</evidence>
<sequence>MVPVILVDGPCPLDDSLSPPQQSSSKSRMVPVPFLMIPVILLLSPVSRCPRLLAQAELKSRKAGEALRRAVDKYNAARADFEQRMLDSAMRFQEVEEAHLRHMKGLIGSYSHSVEDTHVQIGQVSPQVSAPLPIPIFPPYSRRLSLPFPPGPRGVQAERGEHRHGDAAPEVCREQRHREGAARSVGFRRVPAGSSAGRQVRLHPAGNSGGCGGSSSPRSRFSQDPRGAGAKRSGSRD</sequence>
<dbReference type="GO" id="GO:0072583">
    <property type="term" value="P:clathrin-dependent endocytosis"/>
    <property type="evidence" value="ECO:0007669"/>
    <property type="project" value="TreeGrafter"/>
</dbReference>
<dbReference type="GO" id="GO:0005905">
    <property type="term" value="C:clathrin-coated pit"/>
    <property type="evidence" value="ECO:0007669"/>
    <property type="project" value="TreeGrafter"/>
</dbReference>
<dbReference type="PANTHER" id="PTHR23065">
    <property type="entry name" value="PROLINE-SERINE-THREONINE PHOSPHATASE INTERACTING PROTEIN 1"/>
    <property type="match status" value="1"/>
</dbReference>
<feature type="compositionally biased region" description="Basic and acidic residues" evidence="1">
    <location>
        <begin position="156"/>
        <end position="181"/>
    </location>
</feature>
<reference evidence="2" key="1">
    <citation type="submission" date="2025-08" db="UniProtKB">
        <authorList>
            <consortium name="Ensembl"/>
        </authorList>
    </citation>
    <scope>IDENTIFICATION</scope>
</reference>
<dbReference type="PANTHER" id="PTHR23065:SF6">
    <property type="entry name" value="F-BAR DOMAIN ONLY PROTEIN 1"/>
    <property type="match status" value="1"/>
</dbReference>
<dbReference type="Gene3D" id="1.20.1270.60">
    <property type="entry name" value="Arfaptin homology (AH) domain/BAR domain"/>
    <property type="match status" value="1"/>
</dbReference>
<dbReference type="Ensembl" id="ENSCCET00000030360.1">
    <property type="protein sequence ID" value="ENSCCEP00000020006.1"/>
    <property type="gene ID" value="ENSCCEG00000018137.1"/>
</dbReference>
<evidence type="ECO:0000313" key="3">
    <source>
        <dbReference type="Proteomes" id="UP000694410"/>
    </source>
</evidence>
<proteinExistence type="predicted"/>
<dbReference type="GO" id="GO:0030136">
    <property type="term" value="C:clathrin-coated vesicle"/>
    <property type="evidence" value="ECO:0007669"/>
    <property type="project" value="TreeGrafter"/>
</dbReference>
<keyword evidence="3" id="KW-1185">Reference proteome</keyword>
<reference evidence="2" key="2">
    <citation type="submission" date="2025-09" db="UniProtKB">
        <authorList>
            <consortium name="Ensembl"/>
        </authorList>
    </citation>
    <scope>IDENTIFICATION</scope>
</reference>
<evidence type="ECO:0000256" key="1">
    <source>
        <dbReference type="SAM" id="MobiDB-lite"/>
    </source>
</evidence>
<dbReference type="SUPFAM" id="SSF103657">
    <property type="entry name" value="BAR/IMD domain-like"/>
    <property type="match status" value="1"/>
</dbReference>
<dbReference type="InterPro" id="IPR027267">
    <property type="entry name" value="AH/BAR_dom_sf"/>
</dbReference>
<dbReference type="GO" id="GO:0048268">
    <property type="term" value="P:clathrin coat assembly"/>
    <property type="evidence" value="ECO:0007669"/>
    <property type="project" value="TreeGrafter"/>
</dbReference>